<dbReference type="STRING" id="418495.SAMN05216215_101012"/>
<keyword evidence="3 5" id="KW-0067">ATP-binding</keyword>
<dbReference type="GO" id="GO:0005524">
    <property type="term" value="F:ATP binding"/>
    <property type="evidence" value="ECO:0007669"/>
    <property type="project" value="UniProtKB-KW"/>
</dbReference>
<keyword evidence="1" id="KW-0813">Transport</keyword>
<keyword evidence="2" id="KW-0547">Nucleotide-binding</keyword>
<evidence type="ECO:0000256" key="3">
    <source>
        <dbReference type="ARBA" id="ARBA00022840"/>
    </source>
</evidence>
<name>A0A1H3B278_9PSEU</name>
<accession>A0A1H3B278</accession>
<dbReference type="AlphaFoldDB" id="A0A1H3B278"/>
<dbReference type="RefSeq" id="WP_093265275.1">
    <property type="nucleotide sequence ID" value="NZ_FNOK01000010.1"/>
</dbReference>
<dbReference type="Proteomes" id="UP000199529">
    <property type="component" value="Unassembled WGS sequence"/>
</dbReference>
<keyword evidence="6" id="KW-1185">Reference proteome</keyword>
<gene>
    <name evidence="5" type="ORF">SAMN05216215_101012</name>
</gene>
<dbReference type="SUPFAM" id="SSF52540">
    <property type="entry name" value="P-loop containing nucleoside triphosphate hydrolases"/>
    <property type="match status" value="1"/>
</dbReference>
<evidence type="ECO:0000259" key="4">
    <source>
        <dbReference type="PROSITE" id="PS50893"/>
    </source>
</evidence>
<dbReference type="PANTHER" id="PTHR42939">
    <property type="entry name" value="ABC TRANSPORTER ATP-BINDING PROTEIN ALBC-RELATED"/>
    <property type="match status" value="1"/>
</dbReference>
<dbReference type="EMBL" id="FNOK01000010">
    <property type="protein sequence ID" value="SDX35149.1"/>
    <property type="molecule type" value="Genomic_DNA"/>
</dbReference>
<dbReference type="InterPro" id="IPR051782">
    <property type="entry name" value="ABC_Transporter_VariousFunc"/>
</dbReference>
<reference evidence="6" key="1">
    <citation type="submission" date="2016-10" db="EMBL/GenBank/DDBJ databases">
        <authorList>
            <person name="Varghese N."/>
            <person name="Submissions S."/>
        </authorList>
    </citation>
    <scope>NUCLEOTIDE SEQUENCE [LARGE SCALE GENOMIC DNA]</scope>
    <source>
        <strain evidence="6">CGMCC 4.3530</strain>
    </source>
</reference>
<dbReference type="InterPro" id="IPR027417">
    <property type="entry name" value="P-loop_NTPase"/>
</dbReference>
<dbReference type="CDD" id="cd03230">
    <property type="entry name" value="ABC_DR_subfamily_A"/>
    <property type="match status" value="1"/>
</dbReference>
<sequence length="281" mass="30317">MSALSTIGLSKNYGGRRALQDCAVDLPEGKVVGLVGSNGAGKSTFLALAAGLVRPSAGTVRVFGDEVRGRLHPEAAYLPQHRPLYKDFTVGEMIRAAGAMNQRWSRDRVEEALEATELDCDARVSSLSQGTRTQLALALSLGRLPKLLLLDEPLADLDVLAREDVLRLVMTDVADRGMTVVLSSHLLADLRDVCDHLLLLHEGRVLLEGDIEEILDEHSDIVGPVDDGTSITGTVIRTSRAGRQQRMLVRAPGSLAPGWEAQPPDLEGLVTNYLRASRETA</sequence>
<dbReference type="PROSITE" id="PS50893">
    <property type="entry name" value="ABC_TRANSPORTER_2"/>
    <property type="match status" value="1"/>
</dbReference>
<evidence type="ECO:0000313" key="6">
    <source>
        <dbReference type="Proteomes" id="UP000199529"/>
    </source>
</evidence>
<dbReference type="Pfam" id="PF00005">
    <property type="entry name" value="ABC_tran"/>
    <property type="match status" value="1"/>
</dbReference>
<proteinExistence type="predicted"/>
<dbReference type="InterPro" id="IPR003593">
    <property type="entry name" value="AAA+_ATPase"/>
</dbReference>
<evidence type="ECO:0000256" key="1">
    <source>
        <dbReference type="ARBA" id="ARBA00022448"/>
    </source>
</evidence>
<evidence type="ECO:0000313" key="5">
    <source>
        <dbReference type="EMBL" id="SDX35149.1"/>
    </source>
</evidence>
<dbReference type="GO" id="GO:0016887">
    <property type="term" value="F:ATP hydrolysis activity"/>
    <property type="evidence" value="ECO:0007669"/>
    <property type="project" value="InterPro"/>
</dbReference>
<protein>
    <submittedName>
        <fullName evidence="5">ABC-2 type transport system ATP-binding protein</fullName>
    </submittedName>
</protein>
<dbReference type="SMART" id="SM00382">
    <property type="entry name" value="AAA"/>
    <property type="match status" value="1"/>
</dbReference>
<feature type="domain" description="ABC transporter" evidence="4">
    <location>
        <begin position="4"/>
        <end position="227"/>
    </location>
</feature>
<dbReference type="OrthoDB" id="9804819at2"/>
<dbReference type="PANTHER" id="PTHR42939:SF1">
    <property type="entry name" value="ABC TRANSPORTER ATP-BINDING PROTEIN ALBC-RELATED"/>
    <property type="match status" value="1"/>
</dbReference>
<dbReference type="InterPro" id="IPR003439">
    <property type="entry name" value="ABC_transporter-like_ATP-bd"/>
</dbReference>
<dbReference type="Gene3D" id="3.40.50.300">
    <property type="entry name" value="P-loop containing nucleotide triphosphate hydrolases"/>
    <property type="match status" value="1"/>
</dbReference>
<organism evidence="5 6">
    <name type="scientific">Saccharopolyspora shandongensis</name>
    <dbReference type="NCBI Taxonomy" id="418495"/>
    <lineage>
        <taxon>Bacteria</taxon>
        <taxon>Bacillati</taxon>
        <taxon>Actinomycetota</taxon>
        <taxon>Actinomycetes</taxon>
        <taxon>Pseudonocardiales</taxon>
        <taxon>Pseudonocardiaceae</taxon>
        <taxon>Saccharopolyspora</taxon>
    </lineage>
</organism>
<evidence type="ECO:0000256" key="2">
    <source>
        <dbReference type="ARBA" id="ARBA00022741"/>
    </source>
</evidence>